<dbReference type="InterPro" id="IPR002016">
    <property type="entry name" value="Haem_peroxidase"/>
</dbReference>
<comment type="catalytic activity">
    <reaction evidence="1 18">
        <text>2 a phenolic donor + H2O2 = 2 a phenolic radical donor + 2 H2O</text>
        <dbReference type="Rhea" id="RHEA:56136"/>
        <dbReference type="ChEBI" id="CHEBI:15377"/>
        <dbReference type="ChEBI" id="CHEBI:16240"/>
        <dbReference type="ChEBI" id="CHEBI:139520"/>
        <dbReference type="ChEBI" id="CHEBI:139521"/>
        <dbReference type="EC" id="1.11.1.7"/>
    </reaction>
</comment>
<dbReference type="CDD" id="cd00693">
    <property type="entry name" value="secretory_peroxidase"/>
    <property type="match status" value="1"/>
</dbReference>
<keyword evidence="5 18" id="KW-0575">Peroxidase</keyword>
<dbReference type="PROSITE" id="PS50873">
    <property type="entry name" value="PEROXIDASE_4"/>
    <property type="match status" value="1"/>
</dbReference>
<dbReference type="FunFam" id="1.10.420.10:FF:000006">
    <property type="entry name" value="Peroxidase"/>
    <property type="match status" value="1"/>
</dbReference>
<keyword evidence="8 15" id="KW-0106">Calcium</keyword>
<evidence type="ECO:0000256" key="7">
    <source>
        <dbReference type="ARBA" id="ARBA00022723"/>
    </source>
</evidence>
<evidence type="ECO:0000256" key="9">
    <source>
        <dbReference type="ARBA" id="ARBA00023002"/>
    </source>
</evidence>
<feature type="binding site" evidence="15">
    <location>
        <position position="82"/>
    </location>
    <ligand>
        <name>Ca(2+)</name>
        <dbReference type="ChEBI" id="CHEBI:29108"/>
        <label>1</label>
    </ligand>
</feature>
<evidence type="ECO:0000256" key="5">
    <source>
        <dbReference type="ARBA" id="ARBA00022559"/>
    </source>
</evidence>
<feature type="binding site" evidence="15">
    <location>
        <position position="78"/>
    </location>
    <ligand>
        <name>Ca(2+)</name>
        <dbReference type="ChEBI" id="CHEBI:29108"/>
        <label>1</label>
    </ligand>
</feature>
<keyword evidence="10 15" id="KW-0408">Iron</keyword>
<keyword evidence="7 15" id="KW-0479">Metal-binding</keyword>
<feature type="binding site" evidence="15">
    <location>
        <position position="249"/>
    </location>
    <ligand>
        <name>Ca(2+)</name>
        <dbReference type="ChEBI" id="CHEBI:29108"/>
        <label>2</label>
    </ligand>
</feature>
<dbReference type="GO" id="GO:0020037">
    <property type="term" value="F:heme binding"/>
    <property type="evidence" value="ECO:0007669"/>
    <property type="project" value="UniProtKB-UniRule"/>
</dbReference>
<dbReference type="Gene3D" id="1.10.420.10">
    <property type="entry name" value="Peroxidase, domain 2"/>
    <property type="match status" value="1"/>
</dbReference>
<gene>
    <name evidence="20" type="ORF">MANES_09G115300v8</name>
</gene>
<dbReference type="InterPro" id="IPR019794">
    <property type="entry name" value="Peroxidases_AS"/>
</dbReference>
<feature type="binding site" evidence="15">
    <location>
        <position position="197"/>
    </location>
    <ligand>
        <name>Ca(2+)</name>
        <dbReference type="ChEBI" id="CHEBI:29108"/>
        <label>2</label>
    </ligand>
</feature>
<evidence type="ECO:0000256" key="2">
    <source>
        <dbReference type="ARBA" id="ARBA00002322"/>
    </source>
</evidence>
<evidence type="ECO:0000256" key="4">
    <source>
        <dbReference type="ARBA" id="ARBA00012313"/>
    </source>
</evidence>
<feature type="site" description="Transition state stabilizer" evidence="16">
    <location>
        <position position="68"/>
    </location>
</feature>
<comment type="similarity">
    <text evidence="3">Belongs to the peroxidase family. Ascorbate peroxidase subfamily.</text>
</comment>
<feature type="disulfide bond" evidence="17">
    <location>
        <begin position="203"/>
        <end position="228"/>
    </location>
</feature>
<evidence type="ECO:0000256" key="6">
    <source>
        <dbReference type="ARBA" id="ARBA00022617"/>
    </source>
</evidence>
<feature type="binding site" description="axial binding residue" evidence="15">
    <location>
        <position position="196"/>
    </location>
    <ligand>
        <name>heme b</name>
        <dbReference type="ChEBI" id="CHEBI:60344"/>
    </ligand>
    <ligandPart>
        <name>Fe</name>
        <dbReference type="ChEBI" id="CHEBI:18248"/>
    </ligandPart>
</feature>
<evidence type="ECO:0000256" key="11">
    <source>
        <dbReference type="ARBA" id="ARBA00023157"/>
    </source>
</evidence>
<dbReference type="GO" id="GO:0042744">
    <property type="term" value="P:hydrogen peroxide catabolic process"/>
    <property type="evidence" value="ECO:0007669"/>
    <property type="project" value="UniProtKB-KW"/>
</dbReference>
<dbReference type="FunFam" id="1.10.520.10:FF:000001">
    <property type="entry name" value="Peroxidase"/>
    <property type="match status" value="1"/>
</dbReference>
<dbReference type="STRING" id="3983.A0A2C9V9Y0"/>
<feature type="binding site" evidence="14">
    <location>
        <position position="166"/>
    </location>
    <ligand>
        <name>substrate</name>
    </ligand>
</feature>
<dbReference type="PRINTS" id="PR00458">
    <property type="entry name" value="PEROXIDASE"/>
</dbReference>
<evidence type="ECO:0000313" key="21">
    <source>
        <dbReference type="Proteomes" id="UP000091857"/>
    </source>
</evidence>
<proteinExistence type="inferred from homology"/>
<dbReference type="GO" id="GO:0004601">
    <property type="term" value="F:peroxidase activity"/>
    <property type="evidence" value="ECO:0000318"/>
    <property type="project" value="GO_Central"/>
</dbReference>
<dbReference type="GO" id="GO:0005576">
    <property type="term" value="C:extracellular region"/>
    <property type="evidence" value="ECO:0007669"/>
    <property type="project" value="UniProtKB-SubCell"/>
</dbReference>
<feature type="disulfide bond" evidence="17">
    <location>
        <begin position="41"/>
        <end position="118"/>
    </location>
</feature>
<dbReference type="SUPFAM" id="SSF48113">
    <property type="entry name" value="Heme-dependent peroxidases"/>
    <property type="match status" value="1"/>
</dbReference>
<dbReference type="Pfam" id="PF00141">
    <property type="entry name" value="peroxidase"/>
    <property type="match status" value="1"/>
</dbReference>
<evidence type="ECO:0000256" key="16">
    <source>
        <dbReference type="PIRSR" id="PIRSR600823-4"/>
    </source>
</evidence>
<evidence type="ECO:0000256" key="1">
    <source>
        <dbReference type="ARBA" id="ARBA00000189"/>
    </source>
</evidence>
<dbReference type="Proteomes" id="UP000091857">
    <property type="component" value="Chromosome 9"/>
</dbReference>
<keyword evidence="11 17" id="KW-1015">Disulfide bond</keyword>
<keyword evidence="18" id="KW-0376">Hydrogen peroxide</keyword>
<dbReference type="GO" id="GO:0006979">
    <property type="term" value="P:response to oxidative stress"/>
    <property type="evidence" value="ECO:0007669"/>
    <property type="project" value="UniProtKB-UniRule"/>
</dbReference>
<evidence type="ECO:0000259" key="19">
    <source>
        <dbReference type="PROSITE" id="PS50873"/>
    </source>
</evidence>
<comment type="subcellular location">
    <subcellularLocation>
        <location evidence="18">Secreted</location>
    </subcellularLocation>
</comment>
<evidence type="ECO:0000256" key="3">
    <source>
        <dbReference type="ARBA" id="ARBA00006873"/>
    </source>
</evidence>
<evidence type="ECO:0000256" key="12">
    <source>
        <dbReference type="ARBA" id="ARBA00023180"/>
    </source>
</evidence>
<name>A0A2C9V9Y0_MANES</name>
<feature type="domain" description="Plant heme peroxidase family profile" evidence="19">
    <location>
        <begin position="31"/>
        <end position="321"/>
    </location>
</feature>
<feature type="disulfide bond" evidence="17">
    <location>
        <begin position="124"/>
        <end position="317"/>
    </location>
</feature>
<dbReference type="PRINTS" id="PR00461">
    <property type="entry name" value="PLPEROXIDASE"/>
</dbReference>
<dbReference type="Gene3D" id="1.10.520.10">
    <property type="match status" value="1"/>
</dbReference>
<dbReference type="PROSITE" id="PS00436">
    <property type="entry name" value="PEROXIDASE_2"/>
    <property type="match status" value="1"/>
</dbReference>
<keyword evidence="18" id="KW-0964">Secreted</keyword>
<feature type="active site" description="Proton acceptor" evidence="13">
    <location>
        <position position="72"/>
    </location>
</feature>
<keyword evidence="12" id="KW-0325">Glycoprotein</keyword>
<feature type="disulfide bond" evidence="17">
    <location>
        <begin position="74"/>
        <end position="79"/>
    </location>
</feature>
<dbReference type="OrthoDB" id="2113341at2759"/>
<comment type="caution">
    <text evidence="20">The sequence shown here is derived from an EMBL/GenBank/DDBJ whole genome shotgun (WGS) entry which is preliminary data.</text>
</comment>
<evidence type="ECO:0000256" key="10">
    <source>
        <dbReference type="ARBA" id="ARBA00023004"/>
    </source>
</evidence>
<feature type="binding site" evidence="15">
    <location>
        <position position="241"/>
    </location>
    <ligand>
        <name>Ca(2+)</name>
        <dbReference type="ChEBI" id="CHEBI:29108"/>
        <label>2</label>
    </ligand>
</feature>
<dbReference type="GO" id="GO:0009505">
    <property type="term" value="C:plant-type cell wall"/>
    <property type="evidence" value="ECO:0000318"/>
    <property type="project" value="GO_Central"/>
</dbReference>
<dbReference type="InterPro" id="IPR019793">
    <property type="entry name" value="Peroxidases_heam-ligand_BS"/>
</dbReference>
<evidence type="ECO:0000256" key="13">
    <source>
        <dbReference type="PIRSR" id="PIRSR600823-1"/>
    </source>
</evidence>
<accession>A0A2C9V9Y0</accession>
<dbReference type="GO" id="GO:0140825">
    <property type="term" value="F:lactoperoxidase activity"/>
    <property type="evidence" value="ECO:0007669"/>
    <property type="project" value="UniProtKB-EC"/>
</dbReference>
<dbReference type="AlphaFoldDB" id="A0A2C9V9Y0"/>
<feature type="binding site" evidence="15">
    <location>
        <position position="76"/>
    </location>
    <ligand>
        <name>Ca(2+)</name>
        <dbReference type="ChEBI" id="CHEBI:29108"/>
        <label>1</label>
    </ligand>
</feature>
<reference evidence="21" key="1">
    <citation type="journal article" date="2016" name="Nat. Biotechnol.">
        <title>Sequencing wild and cultivated cassava and related species reveals extensive interspecific hybridization and genetic diversity.</title>
        <authorList>
            <person name="Bredeson J.V."/>
            <person name="Lyons J.B."/>
            <person name="Prochnik S.E."/>
            <person name="Wu G.A."/>
            <person name="Ha C.M."/>
            <person name="Edsinger-Gonzales E."/>
            <person name="Grimwood J."/>
            <person name="Schmutz J."/>
            <person name="Rabbi I.Y."/>
            <person name="Egesi C."/>
            <person name="Nauluvula P."/>
            <person name="Lebot V."/>
            <person name="Ndunguru J."/>
            <person name="Mkamilo G."/>
            <person name="Bart R.S."/>
            <person name="Setter T.L."/>
            <person name="Gleadow R.M."/>
            <person name="Kulakow P."/>
            <person name="Ferguson M.E."/>
            <person name="Rounsley S."/>
            <person name="Rokhsar D.S."/>
        </authorList>
    </citation>
    <scope>NUCLEOTIDE SEQUENCE [LARGE SCALE GENOMIC DNA]</scope>
    <source>
        <strain evidence="21">cv. AM560-2</strain>
    </source>
</reference>
<keyword evidence="21" id="KW-1185">Reference proteome</keyword>
<dbReference type="Gramene" id="Manes.09G115300.1.v8.1">
    <property type="protein sequence ID" value="Manes.09G115300.1.v8.1.CDS"/>
    <property type="gene ID" value="Manes.09G115300.v8.1"/>
</dbReference>
<keyword evidence="6 18" id="KW-0349">Heme</keyword>
<evidence type="ECO:0000313" key="20">
    <source>
        <dbReference type="EMBL" id="OAY41607.1"/>
    </source>
</evidence>
<feature type="binding site" evidence="15">
    <location>
        <position position="80"/>
    </location>
    <ligand>
        <name>Ca(2+)</name>
        <dbReference type="ChEBI" id="CHEBI:29108"/>
        <label>1</label>
    </ligand>
</feature>
<dbReference type="PROSITE" id="PS00435">
    <property type="entry name" value="PEROXIDASE_1"/>
    <property type="match status" value="1"/>
</dbReference>
<evidence type="ECO:0000256" key="18">
    <source>
        <dbReference type="RuleBase" id="RU362060"/>
    </source>
</evidence>
<feature type="binding site" evidence="15">
    <location>
        <position position="73"/>
    </location>
    <ligand>
        <name>Ca(2+)</name>
        <dbReference type="ChEBI" id="CHEBI:29108"/>
        <label>1</label>
    </ligand>
</feature>
<keyword evidence="9 18" id="KW-0560">Oxidoreductase</keyword>
<dbReference type="InterPro" id="IPR033905">
    <property type="entry name" value="Secretory_peroxidase"/>
</dbReference>
<dbReference type="GO" id="GO:0046872">
    <property type="term" value="F:metal ion binding"/>
    <property type="evidence" value="ECO:0007669"/>
    <property type="project" value="UniProtKB-UniRule"/>
</dbReference>
<organism evidence="20 21">
    <name type="scientific">Manihot esculenta</name>
    <name type="common">Cassava</name>
    <name type="synonym">Jatropha manihot</name>
    <dbReference type="NCBI Taxonomy" id="3983"/>
    <lineage>
        <taxon>Eukaryota</taxon>
        <taxon>Viridiplantae</taxon>
        <taxon>Streptophyta</taxon>
        <taxon>Embryophyta</taxon>
        <taxon>Tracheophyta</taxon>
        <taxon>Spermatophyta</taxon>
        <taxon>Magnoliopsida</taxon>
        <taxon>eudicotyledons</taxon>
        <taxon>Gunneridae</taxon>
        <taxon>Pentapetalae</taxon>
        <taxon>rosids</taxon>
        <taxon>fabids</taxon>
        <taxon>Malpighiales</taxon>
        <taxon>Euphorbiaceae</taxon>
        <taxon>Crotonoideae</taxon>
        <taxon>Manihoteae</taxon>
        <taxon>Manihot</taxon>
    </lineage>
</organism>
<protein>
    <recommendedName>
        <fullName evidence="4 18">Peroxidase</fullName>
        <ecNumber evidence="4 18">1.11.1.7</ecNumber>
    </recommendedName>
</protein>
<evidence type="ECO:0000256" key="15">
    <source>
        <dbReference type="PIRSR" id="PIRSR600823-3"/>
    </source>
</evidence>
<comment type="function">
    <text evidence="2">Removal of H(2)O(2), oxidation of toxic reductants, biosynthesis and degradation of lignin, suberization, auxin catabolism, response to environmental stresses such as wounding, pathogen attack and oxidative stress. These functions might be dependent on each isozyme/isoform in each plant tissue.</text>
</comment>
<dbReference type="InterPro" id="IPR010255">
    <property type="entry name" value="Haem_peroxidase_sf"/>
</dbReference>
<dbReference type="InterPro" id="IPR000823">
    <property type="entry name" value="Peroxidase_pln"/>
</dbReference>
<dbReference type="PANTHER" id="PTHR31388:SF247">
    <property type="entry name" value="PEROXIDASE"/>
    <property type="match status" value="1"/>
</dbReference>
<dbReference type="PANTHER" id="PTHR31388">
    <property type="entry name" value="PEROXIDASE 72-RELATED"/>
    <property type="match status" value="1"/>
</dbReference>
<evidence type="ECO:0000256" key="17">
    <source>
        <dbReference type="PIRSR" id="PIRSR600823-5"/>
    </source>
</evidence>
<feature type="binding site" evidence="15">
    <location>
        <position position="244"/>
    </location>
    <ligand>
        <name>Ca(2+)</name>
        <dbReference type="ChEBI" id="CHEBI:29108"/>
        <label>2</label>
    </ligand>
</feature>
<sequence length="321" mass="33803">MASFYSSSPILTTFKFLIGSFCFLVGIASSQLSSNFYSTTCPTALSTIKSAVNSAVSSEARMGASLLRLHFHDCFVNGCDASVLLDGASGEKTAPPNNNSLRGFEVVDSIKSQLESSCPGVVSCADILAVAARDSVVALGGLTWTVQLGRRDSATASFSAASTNIPSPFSDLSVLISDFSGKGFTTKEMVALSGAHTIGQARCTVFRSRIYNETNIDASFATSLKAKCPSSGGDDNLAPFDITTPKAFDNAYFKNLLSQKGLLHSDQQLFNGGSTDSQVRAYSSNPKLFSTDFANAMVKMGNLSPLTGTSGQIRANCRKAN</sequence>
<comment type="cofactor">
    <cofactor evidence="15 18">
        <name>heme b</name>
        <dbReference type="ChEBI" id="CHEBI:60344"/>
    </cofactor>
    <text evidence="15 18">Binds 1 heme b (iron(II)-protoporphyrin IX) group per subunit.</text>
</comment>
<comment type="similarity">
    <text evidence="18">Belongs to the peroxidase family. Classical plant (class III) peroxidase subfamily.</text>
</comment>
<evidence type="ECO:0000256" key="14">
    <source>
        <dbReference type="PIRSR" id="PIRSR600823-2"/>
    </source>
</evidence>
<evidence type="ECO:0000256" key="8">
    <source>
        <dbReference type="ARBA" id="ARBA00022837"/>
    </source>
</evidence>
<feature type="binding site" evidence="15">
    <location>
        <position position="91"/>
    </location>
    <ligand>
        <name>Ca(2+)</name>
        <dbReference type="ChEBI" id="CHEBI:29108"/>
        <label>1</label>
    </ligand>
</feature>
<dbReference type="EMBL" id="CM004395">
    <property type="protein sequence ID" value="OAY41607.1"/>
    <property type="molecule type" value="Genomic_DNA"/>
</dbReference>
<comment type="cofactor">
    <cofactor evidence="15 18">
        <name>Ca(2+)</name>
        <dbReference type="ChEBI" id="CHEBI:29108"/>
    </cofactor>
    <text evidence="15 18">Binds 2 calcium ions per subunit.</text>
</comment>
<dbReference type="EC" id="1.11.1.7" evidence="4 18"/>